<dbReference type="AlphaFoldDB" id="A0A5C5ZGZ4"/>
<organism evidence="1 2">
    <name type="scientific">Neorhodopirellula pilleata</name>
    <dbReference type="NCBI Taxonomy" id="2714738"/>
    <lineage>
        <taxon>Bacteria</taxon>
        <taxon>Pseudomonadati</taxon>
        <taxon>Planctomycetota</taxon>
        <taxon>Planctomycetia</taxon>
        <taxon>Pirellulales</taxon>
        <taxon>Pirellulaceae</taxon>
        <taxon>Neorhodopirellula</taxon>
    </lineage>
</organism>
<sequence length="147" mass="16620">MGHREFIKHPFAAEFISVFREFCLTLATIAHYYGTFNKTRIDLSWSPRCRSPPLNGKFNGFFQVNPLFIGMNMERRSLPARSARFFLLVMLAPLFFPLSLGCGSNNNNSVVQPPADSQATMEAMIAERTAEAERQAQLEKKARTSTP</sequence>
<protein>
    <submittedName>
        <fullName evidence="1">Uncharacterized protein</fullName>
    </submittedName>
</protein>
<reference evidence="1 2" key="1">
    <citation type="submission" date="2019-02" db="EMBL/GenBank/DDBJ databases">
        <title>Deep-cultivation of Planctomycetes and their phenomic and genomic characterization uncovers novel biology.</title>
        <authorList>
            <person name="Wiegand S."/>
            <person name="Jogler M."/>
            <person name="Boedeker C."/>
            <person name="Pinto D."/>
            <person name="Vollmers J."/>
            <person name="Rivas-Marin E."/>
            <person name="Kohn T."/>
            <person name="Peeters S.H."/>
            <person name="Heuer A."/>
            <person name="Rast P."/>
            <person name="Oberbeckmann S."/>
            <person name="Bunk B."/>
            <person name="Jeske O."/>
            <person name="Meyerdierks A."/>
            <person name="Storesund J.E."/>
            <person name="Kallscheuer N."/>
            <person name="Luecker S."/>
            <person name="Lage O.M."/>
            <person name="Pohl T."/>
            <person name="Merkel B.J."/>
            <person name="Hornburger P."/>
            <person name="Mueller R.-W."/>
            <person name="Bruemmer F."/>
            <person name="Labrenz M."/>
            <person name="Spormann A.M."/>
            <person name="Op Den Camp H."/>
            <person name="Overmann J."/>
            <person name="Amann R."/>
            <person name="Jetten M.S.M."/>
            <person name="Mascher T."/>
            <person name="Medema M.H."/>
            <person name="Devos D.P."/>
            <person name="Kaster A.-K."/>
            <person name="Ovreas L."/>
            <person name="Rohde M."/>
            <person name="Galperin M.Y."/>
            <person name="Jogler C."/>
        </authorList>
    </citation>
    <scope>NUCLEOTIDE SEQUENCE [LARGE SCALE GENOMIC DNA]</scope>
    <source>
        <strain evidence="1 2">Pla100</strain>
    </source>
</reference>
<accession>A0A5C5ZGZ4</accession>
<proteinExistence type="predicted"/>
<dbReference type="Proteomes" id="UP000316213">
    <property type="component" value="Unassembled WGS sequence"/>
</dbReference>
<name>A0A5C5ZGZ4_9BACT</name>
<comment type="caution">
    <text evidence="1">The sequence shown here is derived from an EMBL/GenBank/DDBJ whole genome shotgun (WGS) entry which is preliminary data.</text>
</comment>
<keyword evidence="2" id="KW-1185">Reference proteome</keyword>
<gene>
    <name evidence="1" type="ORF">Pla100_60920</name>
</gene>
<dbReference type="EMBL" id="SJPM01000035">
    <property type="protein sequence ID" value="TWT86385.1"/>
    <property type="molecule type" value="Genomic_DNA"/>
</dbReference>
<evidence type="ECO:0000313" key="2">
    <source>
        <dbReference type="Proteomes" id="UP000316213"/>
    </source>
</evidence>
<evidence type="ECO:0000313" key="1">
    <source>
        <dbReference type="EMBL" id="TWT86385.1"/>
    </source>
</evidence>